<protein>
    <submittedName>
        <fullName evidence="2">469_t:CDS:1</fullName>
    </submittedName>
</protein>
<gene>
    <name evidence="2" type="ORF">FMOSSE_LOCUS15658</name>
</gene>
<evidence type="ECO:0000313" key="2">
    <source>
        <dbReference type="EMBL" id="CAG8731217.1"/>
    </source>
</evidence>
<accession>A0A9N9NEW7</accession>
<organism evidence="2 3">
    <name type="scientific">Funneliformis mosseae</name>
    <name type="common">Endomycorrhizal fungus</name>
    <name type="synonym">Glomus mosseae</name>
    <dbReference type="NCBI Taxonomy" id="27381"/>
    <lineage>
        <taxon>Eukaryota</taxon>
        <taxon>Fungi</taxon>
        <taxon>Fungi incertae sedis</taxon>
        <taxon>Mucoromycota</taxon>
        <taxon>Glomeromycotina</taxon>
        <taxon>Glomeromycetes</taxon>
        <taxon>Glomerales</taxon>
        <taxon>Glomeraceae</taxon>
        <taxon>Funneliformis</taxon>
    </lineage>
</organism>
<dbReference type="EMBL" id="CAJVPP010016980">
    <property type="protein sequence ID" value="CAG8731217.1"/>
    <property type="molecule type" value="Genomic_DNA"/>
</dbReference>
<reference evidence="2" key="1">
    <citation type="submission" date="2021-06" db="EMBL/GenBank/DDBJ databases">
        <authorList>
            <person name="Kallberg Y."/>
            <person name="Tangrot J."/>
            <person name="Rosling A."/>
        </authorList>
    </citation>
    <scope>NUCLEOTIDE SEQUENCE</scope>
    <source>
        <strain evidence="2">87-6 pot B 2015</strain>
    </source>
</reference>
<dbReference type="Gene3D" id="1.10.510.10">
    <property type="entry name" value="Transferase(Phosphotransferase) domain 1"/>
    <property type="match status" value="1"/>
</dbReference>
<dbReference type="SUPFAM" id="SSF56112">
    <property type="entry name" value="Protein kinase-like (PK-like)"/>
    <property type="match status" value="1"/>
</dbReference>
<feature type="non-terminal residue" evidence="2">
    <location>
        <position position="246"/>
    </location>
</feature>
<feature type="non-terminal residue" evidence="2">
    <location>
        <position position="1"/>
    </location>
</feature>
<feature type="compositionally biased region" description="Basic and acidic residues" evidence="1">
    <location>
        <begin position="57"/>
        <end position="68"/>
    </location>
</feature>
<evidence type="ECO:0000256" key="1">
    <source>
        <dbReference type="SAM" id="MobiDB-lite"/>
    </source>
</evidence>
<dbReference type="Proteomes" id="UP000789375">
    <property type="component" value="Unassembled WGS sequence"/>
</dbReference>
<name>A0A9N9NEW7_FUNMO</name>
<dbReference type="AlphaFoldDB" id="A0A9N9NEW7"/>
<keyword evidence="3" id="KW-1185">Reference proteome</keyword>
<feature type="region of interest" description="Disordered" evidence="1">
    <location>
        <begin position="46"/>
        <end position="68"/>
    </location>
</feature>
<dbReference type="InterPro" id="IPR011009">
    <property type="entry name" value="Kinase-like_dom_sf"/>
</dbReference>
<evidence type="ECO:0000313" key="3">
    <source>
        <dbReference type="Proteomes" id="UP000789375"/>
    </source>
</evidence>
<sequence>ERNEPLLDYKNYEKINYTRSKRIEKRISLADCTEVSFKEFSNTNAAVPSKTNNEQAHNNEENNSDVKKKSVSYDAKCEVYSVGALLWEIAELKKPHSDLDKSELLGSIRKRVRERIIEPFSDDVPPMENLPTWRPNISDICRDFYKLNENYSEIFFQYNNGFENPEDHNRNEKSSSPVTINILSVNDAIREHKSNDGNRKIAWDSFKYHSSTNIEAKYWLGYYYYHHGEDIPELKQINTKERINMA</sequence>
<proteinExistence type="predicted"/>
<comment type="caution">
    <text evidence="2">The sequence shown here is derived from an EMBL/GenBank/DDBJ whole genome shotgun (WGS) entry which is preliminary data.</text>
</comment>